<comment type="caution">
    <text evidence="9">The sequence shown here is derived from an EMBL/GenBank/DDBJ whole genome shotgun (WGS) entry which is preliminary data.</text>
</comment>
<dbReference type="InterPro" id="IPR000014">
    <property type="entry name" value="PAS"/>
</dbReference>
<accession>A0A3N1ULH2</accession>
<name>A0A3N1ULH2_9BACT</name>
<dbReference type="GO" id="GO:0000155">
    <property type="term" value="F:phosphorelay sensor kinase activity"/>
    <property type="evidence" value="ECO:0007669"/>
    <property type="project" value="InterPro"/>
</dbReference>
<dbReference type="SMART" id="SM00387">
    <property type="entry name" value="HATPase_c"/>
    <property type="match status" value="1"/>
</dbReference>
<protein>
    <recommendedName>
        <fullName evidence="2">histidine kinase</fullName>
        <ecNumber evidence="2">2.7.13.3</ecNumber>
    </recommendedName>
</protein>
<dbReference type="PRINTS" id="PR00344">
    <property type="entry name" value="BCTRLSENSOR"/>
</dbReference>
<evidence type="ECO:0000313" key="10">
    <source>
        <dbReference type="Proteomes" id="UP000276223"/>
    </source>
</evidence>
<keyword evidence="5" id="KW-0472">Membrane</keyword>
<evidence type="ECO:0000259" key="8">
    <source>
        <dbReference type="PROSITE" id="PS50112"/>
    </source>
</evidence>
<dbReference type="Gene3D" id="3.30.450.20">
    <property type="entry name" value="PAS domain"/>
    <property type="match status" value="1"/>
</dbReference>
<dbReference type="InterPro" id="IPR035965">
    <property type="entry name" value="PAS-like_dom_sf"/>
</dbReference>
<feature type="transmembrane region" description="Helical" evidence="5">
    <location>
        <begin position="6"/>
        <end position="29"/>
    </location>
</feature>
<dbReference type="CDD" id="cd00130">
    <property type="entry name" value="PAS"/>
    <property type="match status" value="1"/>
</dbReference>
<evidence type="ECO:0000259" key="7">
    <source>
        <dbReference type="PROSITE" id="PS50110"/>
    </source>
</evidence>
<dbReference type="PROSITE" id="PS50112">
    <property type="entry name" value="PAS"/>
    <property type="match status" value="1"/>
</dbReference>
<dbReference type="InterPro" id="IPR004358">
    <property type="entry name" value="Sig_transdc_His_kin-like_C"/>
</dbReference>
<dbReference type="SUPFAM" id="SSF47384">
    <property type="entry name" value="Homodimeric domain of signal transducing histidine kinase"/>
    <property type="match status" value="1"/>
</dbReference>
<evidence type="ECO:0000259" key="6">
    <source>
        <dbReference type="PROSITE" id="PS50109"/>
    </source>
</evidence>
<keyword evidence="5" id="KW-0812">Transmembrane</keyword>
<reference evidence="9 10" key="1">
    <citation type="submission" date="2018-11" db="EMBL/GenBank/DDBJ databases">
        <title>Genomic Encyclopedia of Type Strains, Phase IV (KMG-IV): sequencing the most valuable type-strain genomes for metagenomic binning, comparative biology and taxonomic classification.</title>
        <authorList>
            <person name="Goeker M."/>
        </authorList>
    </citation>
    <scope>NUCLEOTIDE SEQUENCE [LARGE SCALE GENOMIC DNA]</scope>
    <source>
        <strain evidence="9 10">DSM 22027</strain>
    </source>
</reference>
<dbReference type="Pfam" id="PF05228">
    <property type="entry name" value="CHASE4"/>
    <property type="match status" value="1"/>
</dbReference>
<dbReference type="PROSITE" id="PS50109">
    <property type="entry name" value="HIS_KIN"/>
    <property type="match status" value="1"/>
</dbReference>
<dbReference type="Pfam" id="PF02518">
    <property type="entry name" value="HATPase_c"/>
    <property type="match status" value="1"/>
</dbReference>
<dbReference type="OrthoDB" id="45683at2"/>
<keyword evidence="10" id="KW-1185">Reference proteome</keyword>
<dbReference type="Proteomes" id="UP000276223">
    <property type="component" value="Unassembled WGS sequence"/>
</dbReference>
<gene>
    <name evidence="9" type="ORF">EDC27_1747</name>
</gene>
<dbReference type="InterPro" id="IPR011006">
    <property type="entry name" value="CheY-like_superfamily"/>
</dbReference>
<dbReference type="InterPro" id="IPR003661">
    <property type="entry name" value="HisK_dim/P_dom"/>
</dbReference>
<dbReference type="InterPro" id="IPR036890">
    <property type="entry name" value="HATPase_C_sf"/>
</dbReference>
<evidence type="ECO:0000256" key="3">
    <source>
        <dbReference type="ARBA" id="ARBA00022553"/>
    </source>
</evidence>
<dbReference type="SUPFAM" id="SSF55785">
    <property type="entry name" value="PYP-like sensor domain (PAS domain)"/>
    <property type="match status" value="1"/>
</dbReference>
<keyword evidence="3 4" id="KW-0597">Phosphoprotein</keyword>
<feature type="domain" description="Response regulatory" evidence="7">
    <location>
        <begin position="723"/>
        <end position="838"/>
    </location>
</feature>
<dbReference type="SMART" id="SM00388">
    <property type="entry name" value="HisKA"/>
    <property type="match status" value="1"/>
</dbReference>
<evidence type="ECO:0000256" key="5">
    <source>
        <dbReference type="SAM" id="Phobius"/>
    </source>
</evidence>
<dbReference type="AlphaFoldDB" id="A0A3N1ULH2"/>
<dbReference type="Pfam" id="PF00072">
    <property type="entry name" value="Response_reg"/>
    <property type="match status" value="1"/>
</dbReference>
<dbReference type="EC" id="2.7.13.3" evidence="2"/>
<sequence length="843" mass="94289">MLRSRSFLIFVGVVLFIMGSPFLVARYTLMRALEGLEHRSVHSAMQAIQRTIDAELLKLRRTAENWAFWDDTYRFVDDLNEAYIDGNLNKETFINLHVRAMLFYDTKRHLRYQAAYDLETGEPDPLPGDFLDRISSTPSIFLADDDPECLSGMLVHGDRVMFSAACPILTSKYEGPRQGTLVVLRELGEEMTKFLQQAASHPVRFEMVPLQRGSASVFEPTVVFFPDRVLGRFLVPDLSERVGLVVETTLERSIRREGVRSFLVFSSALALLAVFAMGLLWFFMDRRVLGRISDLLLKVRRLPISSEGMPEERGSDEIVALDRSIDGLVHALQRSIDDNHRYLQETQKILENHPTGMILIDAEKRTVSWVNKKALELIGRSLDEVRHVPCKDVVCPSQERECPVLDHGREVCDVECVMPTRDGRGVPVLRSITLVTFKQRPHLLEVVTDLRQQKALEAQLDRAKKLETVGLVAGGVAHDLNNLLTSLVGYPDMLLRRLPPDHALYQPLNRIRDAGLKASAIVQDLLTLARRGVKSMEDIDVGDVVREFLSSAEYAALCRTHVRVRFKTKVEGRRLCCRGSRPHLEKALANLVRNAAEAIADTGTVTVGLQVVQLNEPYTGFETIPPGRWICLSVEDTGSGISQEDLPHIFEPFYTKKKMGGSGTGLGMTIVWHAVKDMGGFVDVVSMPGEGTSVRLYLPEAEPPAETARSPMPAVLPRGSGEKVLVVEDMDDQRDLVKTLLTDLGYEVTCASSGVQAIRLAADQQFDLLVLDMRLEDDLDGLQVYQEFLKRRADQKAIIVSGDVSKDRLAAAEALGISHFMAKPYTMEKLAKIVYAALQEEAQ</sequence>
<evidence type="ECO:0000256" key="1">
    <source>
        <dbReference type="ARBA" id="ARBA00000085"/>
    </source>
</evidence>
<dbReference type="PROSITE" id="PS50110">
    <property type="entry name" value="RESPONSE_REGULATORY"/>
    <property type="match status" value="1"/>
</dbReference>
<feature type="modified residue" description="4-aspartylphosphate" evidence="4">
    <location>
        <position position="772"/>
    </location>
</feature>
<feature type="transmembrane region" description="Helical" evidence="5">
    <location>
        <begin position="262"/>
        <end position="284"/>
    </location>
</feature>
<dbReference type="Pfam" id="PF00512">
    <property type="entry name" value="HisKA"/>
    <property type="match status" value="1"/>
</dbReference>
<dbReference type="Gene3D" id="3.30.565.10">
    <property type="entry name" value="Histidine kinase-like ATPase, C-terminal domain"/>
    <property type="match status" value="1"/>
</dbReference>
<dbReference type="Gene3D" id="1.10.287.130">
    <property type="match status" value="1"/>
</dbReference>
<dbReference type="InterPro" id="IPR036097">
    <property type="entry name" value="HisK_dim/P_sf"/>
</dbReference>
<keyword evidence="5" id="KW-1133">Transmembrane helix</keyword>
<dbReference type="CDD" id="cd00082">
    <property type="entry name" value="HisKA"/>
    <property type="match status" value="1"/>
</dbReference>
<organism evidence="9 10">
    <name type="scientific">Desulfosoma caldarium</name>
    <dbReference type="NCBI Taxonomy" id="610254"/>
    <lineage>
        <taxon>Bacteria</taxon>
        <taxon>Pseudomonadati</taxon>
        <taxon>Thermodesulfobacteriota</taxon>
        <taxon>Syntrophobacteria</taxon>
        <taxon>Syntrophobacterales</taxon>
        <taxon>Syntrophobacteraceae</taxon>
        <taxon>Desulfosoma</taxon>
    </lineage>
</organism>
<dbReference type="RefSeq" id="WP_123290242.1">
    <property type="nucleotide sequence ID" value="NZ_RJVA01000012.1"/>
</dbReference>
<evidence type="ECO:0000256" key="4">
    <source>
        <dbReference type="PROSITE-ProRule" id="PRU00169"/>
    </source>
</evidence>
<proteinExistence type="predicted"/>
<dbReference type="InterPro" id="IPR007892">
    <property type="entry name" value="CHASE4"/>
</dbReference>
<feature type="domain" description="Histidine kinase" evidence="6">
    <location>
        <begin position="475"/>
        <end position="702"/>
    </location>
</feature>
<dbReference type="Gene3D" id="3.40.50.2300">
    <property type="match status" value="1"/>
</dbReference>
<dbReference type="InterPro" id="IPR003594">
    <property type="entry name" value="HATPase_dom"/>
</dbReference>
<dbReference type="SUPFAM" id="SSF55874">
    <property type="entry name" value="ATPase domain of HSP90 chaperone/DNA topoisomerase II/histidine kinase"/>
    <property type="match status" value="1"/>
</dbReference>
<feature type="domain" description="PAS" evidence="8">
    <location>
        <begin position="342"/>
        <end position="385"/>
    </location>
</feature>
<evidence type="ECO:0000313" key="9">
    <source>
        <dbReference type="EMBL" id="ROQ92075.1"/>
    </source>
</evidence>
<dbReference type="CDD" id="cd00156">
    <property type="entry name" value="REC"/>
    <property type="match status" value="1"/>
</dbReference>
<dbReference type="Pfam" id="PF13426">
    <property type="entry name" value="PAS_9"/>
    <property type="match status" value="1"/>
</dbReference>
<comment type="catalytic activity">
    <reaction evidence="1">
        <text>ATP + protein L-histidine = ADP + protein N-phospho-L-histidine.</text>
        <dbReference type="EC" id="2.7.13.3"/>
    </reaction>
</comment>
<dbReference type="InterPro" id="IPR005467">
    <property type="entry name" value="His_kinase_dom"/>
</dbReference>
<dbReference type="PANTHER" id="PTHR43065">
    <property type="entry name" value="SENSOR HISTIDINE KINASE"/>
    <property type="match status" value="1"/>
</dbReference>
<dbReference type="SMART" id="SM00448">
    <property type="entry name" value="REC"/>
    <property type="match status" value="1"/>
</dbReference>
<dbReference type="EMBL" id="RJVA01000012">
    <property type="protein sequence ID" value="ROQ92075.1"/>
    <property type="molecule type" value="Genomic_DNA"/>
</dbReference>
<evidence type="ECO:0000256" key="2">
    <source>
        <dbReference type="ARBA" id="ARBA00012438"/>
    </source>
</evidence>
<dbReference type="InterPro" id="IPR001789">
    <property type="entry name" value="Sig_transdc_resp-reg_receiver"/>
</dbReference>
<dbReference type="PANTHER" id="PTHR43065:SF42">
    <property type="entry name" value="TWO-COMPONENT SENSOR PPRA"/>
    <property type="match status" value="1"/>
</dbReference>
<dbReference type="SUPFAM" id="SSF52172">
    <property type="entry name" value="CheY-like"/>
    <property type="match status" value="1"/>
</dbReference>